<accession>E3RTV7</accession>
<feature type="transmembrane region" description="Helical" evidence="13">
    <location>
        <begin position="159"/>
        <end position="182"/>
    </location>
</feature>
<dbReference type="Pfam" id="PF00704">
    <property type="entry name" value="Glyco_hydro_18"/>
    <property type="match status" value="1"/>
</dbReference>
<evidence type="ECO:0000256" key="1">
    <source>
        <dbReference type="ARBA" id="ARBA00000822"/>
    </source>
</evidence>
<dbReference type="CDD" id="cd06548">
    <property type="entry name" value="GH18_chitinase"/>
    <property type="match status" value="1"/>
</dbReference>
<evidence type="ECO:0000256" key="3">
    <source>
        <dbReference type="ARBA" id="ARBA00008682"/>
    </source>
</evidence>
<keyword evidence="10" id="KW-0624">Polysaccharide degradation</keyword>
<evidence type="ECO:0000256" key="12">
    <source>
        <dbReference type="SAM" id="MobiDB-lite"/>
    </source>
</evidence>
<keyword evidence="16" id="KW-1185">Reference proteome</keyword>
<dbReference type="InterPro" id="IPR001579">
    <property type="entry name" value="Glyco_hydro_18_chit_AS"/>
</dbReference>
<dbReference type="GO" id="GO:0005576">
    <property type="term" value="C:extracellular region"/>
    <property type="evidence" value="ECO:0007669"/>
    <property type="project" value="UniProtKB-SubCell"/>
</dbReference>
<dbReference type="GO" id="GO:0000272">
    <property type="term" value="P:polysaccharide catabolic process"/>
    <property type="evidence" value="ECO:0007669"/>
    <property type="project" value="UniProtKB-KW"/>
</dbReference>
<dbReference type="AlphaFoldDB" id="E3RTV7"/>
<comment type="subcellular location">
    <subcellularLocation>
        <location evidence="2">Secreted</location>
    </subcellularLocation>
</comment>
<dbReference type="GO" id="GO:0006032">
    <property type="term" value="P:chitin catabolic process"/>
    <property type="evidence" value="ECO:0007669"/>
    <property type="project" value="UniProtKB-KW"/>
</dbReference>
<comment type="similarity">
    <text evidence="3">Belongs to the glycosyl hydrolase 18 family. Chitinase class V subfamily.</text>
</comment>
<dbReference type="InterPro" id="IPR050314">
    <property type="entry name" value="Glycosyl_Hydrlase_18"/>
</dbReference>
<dbReference type="OrthoDB" id="76388at2759"/>
<protein>
    <recommendedName>
        <fullName evidence="4">chitinase</fullName>
        <ecNumber evidence="4">3.2.1.14</ecNumber>
    </recommendedName>
</protein>
<evidence type="ECO:0000256" key="2">
    <source>
        <dbReference type="ARBA" id="ARBA00004613"/>
    </source>
</evidence>
<dbReference type="FunFam" id="3.10.50.10:FF:000005">
    <property type="entry name" value="Endochitinase B1"/>
    <property type="match status" value="1"/>
</dbReference>
<keyword evidence="13" id="KW-0812">Transmembrane</keyword>
<dbReference type="PANTHER" id="PTHR11177:SF384">
    <property type="entry name" value="CHITINASE"/>
    <property type="match status" value="1"/>
</dbReference>
<evidence type="ECO:0000256" key="4">
    <source>
        <dbReference type="ARBA" id="ARBA00012729"/>
    </source>
</evidence>
<evidence type="ECO:0000256" key="9">
    <source>
        <dbReference type="ARBA" id="ARBA00023295"/>
    </source>
</evidence>
<name>E3RTV7_PYRTT</name>
<dbReference type="EMBL" id="GL535040">
    <property type="protein sequence ID" value="EFQ90841.1"/>
    <property type="molecule type" value="Genomic_DNA"/>
</dbReference>
<dbReference type="Gene3D" id="3.10.50.10">
    <property type="match status" value="1"/>
</dbReference>
<dbReference type="InterPro" id="IPR001223">
    <property type="entry name" value="Glyco_hydro18_cat"/>
</dbReference>
<dbReference type="GO" id="GO:0008061">
    <property type="term" value="F:chitin binding"/>
    <property type="evidence" value="ECO:0007669"/>
    <property type="project" value="InterPro"/>
</dbReference>
<dbReference type="PROSITE" id="PS01095">
    <property type="entry name" value="GH18_1"/>
    <property type="match status" value="1"/>
</dbReference>
<dbReference type="KEGG" id="pte:PTT_12469"/>
<evidence type="ECO:0000256" key="5">
    <source>
        <dbReference type="ARBA" id="ARBA00022525"/>
    </source>
</evidence>
<keyword evidence="13" id="KW-0472">Membrane</keyword>
<evidence type="ECO:0000256" key="8">
    <source>
        <dbReference type="ARBA" id="ARBA00023277"/>
    </source>
</evidence>
<evidence type="ECO:0000256" key="13">
    <source>
        <dbReference type="SAM" id="Phobius"/>
    </source>
</evidence>
<dbReference type="GO" id="GO:0008843">
    <property type="term" value="F:endochitinase activity"/>
    <property type="evidence" value="ECO:0007669"/>
    <property type="project" value="UniProtKB-EC"/>
</dbReference>
<dbReference type="SMART" id="SM00636">
    <property type="entry name" value="Glyco_18"/>
    <property type="match status" value="1"/>
</dbReference>
<dbReference type="InterPro" id="IPR011583">
    <property type="entry name" value="Chitinase_II/V-like_cat"/>
</dbReference>
<keyword evidence="9 11" id="KW-0326">Glycosidase</keyword>
<dbReference type="SUPFAM" id="SSF54556">
    <property type="entry name" value="Chitinase insertion domain"/>
    <property type="match status" value="1"/>
</dbReference>
<evidence type="ECO:0000313" key="15">
    <source>
        <dbReference type="EMBL" id="EFQ90841.1"/>
    </source>
</evidence>
<dbReference type="InterPro" id="IPR029070">
    <property type="entry name" value="Chitinase_insertion_sf"/>
</dbReference>
<reference evidence="15 16" key="1">
    <citation type="journal article" date="2010" name="Genome Biol.">
        <title>A first genome assembly of the barley fungal pathogen Pyrenophora teres f. teres.</title>
        <authorList>
            <person name="Ellwood S.R."/>
            <person name="Liu Z."/>
            <person name="Syme R.A."/>
            <person name="Lai Z."/>
            <person name="Hane J.K."/>
            <person name="Keiper F."/>
            <person name="Moffat C.S."/>
            <person name="Oliver R.P."/>
            <person name="Friesen T.L."/>
        </authorList>
    </citation>
    <scope>NUCLEOTIDE SEQUENCE [LARGE SCALE GENOMIC DNA]</scope>
    <source>
        <strain evidence="15 16">0-1</strain>
    </source>
</reference>
<keyword evidence="6 11" id="KW-0378">Hydrolase</keyword>
<keyword evidence="5" id="KW-0964">Secreted</keyword>
<organism evidence="16">
    <name type="scientific">Pyrenophora teres f. teres (strain 0-1)</name>
    <name type="common">Barley net blotch fungus</name>
    <name type="synonym">Drechslera teres f. teres</name>
    <dbReference type="NCBI Taxonomy" id="861557"/>
    <lineage>
        <taxon>Eukaryota</taxon>
        <taxon>Fungi</taxon>
        <taxon>Dikarya</taxon>
        <taxon>Ascomycota</taxon>
        <taxon>Pezizomycotina</taxon>
        <taxon>Dothideomycetes</taxon>
        <taxon>Pleosporomycetidae</taxon>
        <taxon>Pleosporales</taxon>
        <taxon>Pleosporineae</taxon>
        <taxon>Pleosporaceae</taxon>
        <taxon>Pyrenophora</taxon>
    </lineage>
</organism>
<dbReference type="InterPro" id="IPR017853">
    <property type="entry name" value="GH"/>
</dbReference>
<feature type="domain" description="GH18" evidence="14">
    <location>
        <begin position="334"/>
        <end position="708"/>
    </location>
</feature>
<dbReference type="EC" id="3.2.1.14" evidence="4"/>
<comment type="catalytic activity">
    <reaction evidence="1">
        <text>Random endo-hydrolysis of N-acetyl-beta-D-glucosaminide (1-&gt;4)-beta-linkages in chitin and chitodextrins.</text>
        <dbReference type="EC" id="3.2.1.14"/>
    </reaction>
</comment>
<dbReference type="STRING" id="861557.E3RTV7"/>
<dbReference type="eggNOG" id="KOG2806">
    <property type="taxonomic scope" value="Eukaryota"/>
</dbReference>
<dbReference type="HOGENOM" id="CLU_373032_0_0_1"/>
<dbReference type="Proteomes" id="UP000001067">
    <property type="component" value="Unassembled WGS sequence"/>
</dbReference>
<keyword evidence="7" id="KW-0146">Chitin degradation</keyword>
<evidence type="ECO:0000256" key="10">
    <source>
        <dbReference type="ARBA" id="ARBA00023326"/>
    </source>
</evidence>
<feature type="transmembrane region" description="Helical" evidence="13">
    <location>
        <begin position="69"/>
        <end position="88"/>
    </location>
</feature>
<gene>
    <name evidence="15" type="ORF">PTT_12469</name>
</gene>
<feature type="transmembrane region" description="Helical" evidence="13">
    <location>
        <begin position="126"/>
        <end position="147"/>
    </location>
</feature>
<dbReference type="PROSITE" id="PS51910">
    <property type="entry name" value="GH18_2"/>
    <property type="match status" value="1"/>
</dbReference>
<evidence type="ECO:0000313" key="16">
    <source>
        <dbReference type="Proteomes" id="UP000001067"/>
    </source>
</evidence>
<proteinExistence type="inferred from homology"/>
<keyword evidence="8" id="KW-0119">Carbohydrate metabolism</keyword>
<dbReference type="PANTHER" id="PTHR11177">
    <property type="entry name" value="CHITINASE"/>
    <property type="match status" value="1"/>
</dbReference>
<sequence>MSTQPQYSSGHLNETQRHLLSPTLSSPGFSSGYHSPLMHQGPPSPDFNAIKKAQKEDARLKSLIRHLRIISRTLAFLLSLGVLIPITLTLTKFLSTKDTYRTVTLADGTSHTRTAWAKNTRPWPTYMYFSVAVVSTVLHAVTLLAYCCSVGKANTVNTVTSVFSLIVMLGNVGVWAAAVGVYRMQKDWHGISNDLWGWTCSHGASKIQVEFEGVVDFEKYCSVQFANGDIPPLINETSFTGPGVAESEPIVTSNSNYYSTTFGTPGLPYVSTFAPTKPSTPTSSSNEVDQPFTSSPASYATPSPTLPQPSSTLLTLVPSHEPLAQSSNSTHAGYRAVAYYGNWDIYNRNYQPQQIPASKLTHLLYSFANVNSNGTVFLTDTYADTDKHYSTDSWSEAGNNVYGSIKQLQLLKASNRNLKVLLSIGGWTYTNTNRAMDTPMSSTRGIQRFAASCVQLIRDYGFDGVDIDWEYPTTTEQGSAFLGLLQEIRRQMDDYANTLVYGDEFGHEMKPSFLLSIAAPAGETNYRNMPLREISRVTDFVNLMTYDYAGSWGNVTGHASNLYASAEKPLSTPYNTASVLAAYYAAGVPPAKLNLGMPLYGRSFTNTQGLGLPYRGIGIGSWEAGVYDLKDLPLAGAQEFYDAEAGATYSYHNGSGMLVSYDSVPMALRKADYIAQQRLGGAMWWEISGDRTDEGSIVSNVVEKLGGLSGANMESSANWLLYPDSQFDNIRNGISGGQAQRVGRV</sequence>
<dbReference type="Gene3D" id="3.20.20.80">
    <property type="entry name" value="Glycosidases"/>
    <property type="match status" value="1"/>
</dbReference>
<evidence type="ECO:0000256" key="7">
    <source>
        <dbReference type="ARBA" id="ARBA00023024"/>
    </source>
</evidence>
<evidence type="ECO:0000256" key="11">
    <source>
        <dbReference type="RuleBase" id="RU000489"/>
    </source>
</evidence>
<dbReference type="SUPFAM" id="SSF51445">
    <property type="entry name" value="(Trans)glycosidases"/>
    <property type="match status" value="1"/>
</dbReference>
<evidence type="ECO:0000259" key="14">
    <source>
        <dbReference type="PROSITE" id="PS51910"/>
    </source>
</evidence>
<dbReference type="FunFam" id="3.20.20.80:FF:000075">
    <property type="entry name" value="Sporulation-specific chitinase"/>
    <property type="match status" value="1"/>
</dbReference>
<feature type="region of interest" description="Disordered" evidence="12">
    <location>
        <begin position="273"/>
        <end position="313"/>
    </location>
</feature>
<evidence type="ECO:0000256" key="6">
    <source>
        <dbReference type="ARBA" id="ARBA00022801"/>
    </source>
</evidence>
<keyword evidence="13" id="KW-1133">Transmembrane helix</keyword>